<organism evidence="2 3">
    <name type="scientific">Moniliophthora roreri (strain MCA 2997)</name>
    <name type="common">Cocoa frosty pod rot fungus</name>
    <name type="synonym">Crinipellis roreri</name>
    <dbReference type="NCBI Taxonomy" id="1381753"/>
    <lineage>
        <taxon>Eukaryota</taxon>
        <taxon>Fungi</taxon>
        <taxon>Dikarya</taxon>
        <taxon>Basidiomycota</taxon>
        <taxon>Agaricomycotina</taxon>
        <taxon>Agaricomycetes</taxon>
        <taxon>Agaricomycetidae</taxon>
        <taxon>Agaricales</taxon>
        <taxon>Marasmiineae</taxon>
        <taxon>Marasmiaceae</taxon>
        <taxon>Moniliophthora</taxon>
    </lineage>
</organism>
<dbReference type="PANTHER" id="PTHR33096:SF1">
    <property type="entry name" value="CXC1-LIKE CYSTEINE CLUSTER ASSOCIATED WITH KDZ TRANSPOSASES DOMAIN-CONTAINING PROTEIN"/>
    <property type="match status" value="1"/>
</dbReference>
<evidence type="ECO:0000313" key="3">
    <source>
        <dbReference type="Proteomes" id="UP000017559"/>
    </source>
</evidence>
<evidence type="ECO:0000256" key="1">
    <source>
        <dbReference type="SAM" id="Coils"/>
    </source>
</evidence>
<dbReference type="Pfam" id="PF18758">
    <property type="entry name" value="KDZ"/>
    <property type="match status" value="1"/>
</dbReference>
<sequence length="342" mass="39895">MESAGEKQDYVLALLETLFHHLPPTFTVGVLYDIISFTISVFHAFGHRWACQVVYHPHKCAGFGLSDSKGCERFWHSISKLIPFLQICRYHTCLYTVDMQIRHINKENLFTLGKWLEHKWTTVHQRLLEAEKSLKECGYTEQYLCEQWKAQAQSQTQLLPAQSRESRKNTILEVMHLCHACDLLQEKIKRLEDVMMDLQASKDEQADAAALPQEKRSQLKDIESRCRTKEQVLGVTKSQEIIEKLHARKFEWDRLERSYHCKKITNEQKLHDHIEDSVHKCDSSILALVRQYNQHCVTMADLIRHRKTPQNTVEAAQIDPKSIFALDIDNVITSDSYIMKSM</sequence>
<dbReference type="InterPro" id="IPR040521">
    <property type="entry name" value="KDZ"/>
</dbReference>
<keyword evidence="1" id="KW-0175">Coiled coil</keyword>
<dbReference type="KEGG" id="mrr:Moror_10728"/>
<dbReference type="AlphaFoldDB" id="V2X5N7"/>
<evidence type="ECO:0000313" key="2">
    <source>
        <dbReference type="EMBL" id="ESK88101.1"/>
    </source>
</evidence>
<feature type="coiled-coil region" evidence="1">
    <location>
        <begin position="181"/>
        <end position="208"/>
    </location>
</feature>
<gene>
    <name evidence="2" type="ORF">Moror_10728</name>
</gene>
<dbReference type="PANTHER" id="PTHR33096">
    <property type="entry name" value="CXC2 DOMAIN-CONTAINING PROTEIN"/>
    <property type="match status" value="1"/>
</dbReference>
<dbReference type="EMBL" id="AWSO01000701">
    <property type="protein sequence ID" value="ESK88101.1"/>
    <property type="molecule type" value="Genomic_DNA"/>
</dbReference>
<protein>
    <submittedName>
        <fullName evidence="2">Uncharacterized protein</fullName>
    </submittedName>
</protein>
<dbReference type="OrthoDB" id="3364670at2759"/>
<reference evidence="2 3" key="1">
    <citation type="journal article" date="2014" name="BMC Genomics">
        <title>Genome and secretome analysis of the hemibiotrophic fungal pathogen, Moniliophthora roreri, which causes frosty pod rot disease of cacao: mechanisms of the biotrophic and necrotrophic phases.</title>
        <authorList>
            <person name="Meinhardt L.W."/>
            <person name="Costa G.G.L."/>
            <person name="Thomazella D.P.T."/>
            <person name="Teixeira P.J.P.L."/>
            <person name="Carazzolle M.F."/>
            <person name="Schuster S.C."/>
            <person name="Carlson J.E."/>
            <person name="Guiltinan M.J."/>
            <person name="Mieczkowski P."/>
            <person name="Farmer A."/>
            <person name="Ramaraj T."/>
            <person name="Crozier J."/>
            <person name="Davis R.E."/>
            <person name="Shao J."/>
            <person name="Melnick R.L."/>
            <person name="Pereira G.A.G."/>
            <person name="Bailey B.A."/>
        </authorList>
    </citation>
    <scope>NUCLEOTIDE SEQUENCE [LARGE SCALE GENOMIC DNA]</scope>
    <source>
        <strain evidence="2 3">MCA 2997</strain>
    </source>
</reference>
<accession>V2X5N7</accession>
<name>V2X5N7_MONRO</name>
<keyword evidence="3" id="KW-1185">Reference proteome</keyword>
<comment type="caution">
    <text evidence="2">The sequence shown here is derived from an EMBL/GenBank/DDBJ whole genome shotgun (WGS) entry which is preliminary data.</text>
</comment>
<proteinExistence type="predicted"/>
<dbReference type="HOGENOM" id="CLU_004552_9_0_1"/>
<dbReference type="Proteomes" id="UP000017559">
    <property type="component" value="Unassembled WGS sequence"/>
</dbReference>